<keyword evidence="6" id="KW-0378">Hydrolase</keyword>
<feature type="transmembrane region" description="Helical" evidence="11">
    <location>
        <begin position="116"/>
        <end position="141"/>
    </location>
</feature>
<name>A0A518CGI7_9PLAN</name>
<gene>
    <name evidence="13" type="ORF">Pla110_00400</name>
</gene>
<keyword evidence="3" id="KW-0645">Protease</keyword>
<accession>A0A518CGI7</accession>
<evidence type="ECO:0000259" key="12">
    <source>
        <dbReference type="Pfam" id="PF01435"/>
    </source>
</evidence>
<dbReference type="PANTHER" id="PTHR43221">
    <property type="entry name" value="PROTEASE HTPX"/>
    <property type="match status" value="1"/>
</dbReference>
<keyword evidence="10 11" id="KW-0472">Membrane</keyword>
<keyword evidence="14" id="KW-1185">Reference proteome</keyword>
<dbReference type="PANTHER" id="PTHR43221:SF2">
    <property type="entry name" value="PROTEASE HTPX HOMOLOG"/>
    <property type="match status" value="1"/>
</dbReference>
<evidence type="ECO:0000313" key="13">
    <source>
        <dbReference type="EMBL" id="QDU78339.1"/>
    </source>
</evidence>
<keyword evidence="8 11" id="KW-1133">Transmembrane helix</keyword>
<dbReference type="Gene3D" id="3.30.2010.10">
    <property type="entry name" value="Metalloproteases ('zincins'), catalytic domain"/>
    <property type="match status" value="1"/>
</dbReference>
<dbReference type="KEGG" id="plon:Pla110_00400"/>
<evidence type="ECO:0000256" key="3">
    <source>
        <dbReference type="ARBA" id="ARBA00022670"/>
    </source>
</evidence>
<dbReference type="GO" id="GO:0046872">
    <property type="term" value="F:metal ion binding"/>
    <property type="evidence" value="ECO:0007669"/>
    <property type="project" value="UniProtKB-KW"/>
</dbReference>
<keyword evidence="2" id="KW-1003">Cell membrane</keyword>
<dbReference type="AlphaFoldDB" id="A0A518CGI7"/>
<reference evidence="13 14" key="1">
    <citation type="submission" date="2019-02" db="EMBL/GenBank/DDBJ databases">
        <title>Deep-cultivation of Planctomycetes and their phenomic and genomic characterization uncovers novel biology.</title>
        <authorList>
            <person name="Wiegand S."/>
            <person name="Jogler M."/>
            <person name="Boedeker C."/>
            <person name="Pinto D."/>
            <person name="Vollmers J."/>
            <person name="Rivas-Marin E."/>
            <person name="Kohn T."/>
            <person name="Peeters S.H."/>
            <person name="Heuer A."/>
            <person name="Rast P."/>
            <person name="Oberbeckmann S."/>
            <person name="Bunk B."/>
            <person name="Jeske O."/>
            <person name="Meyerdierks A."/>
            <person name="Storesund J.E."/>
            <person name="Kallscheuer N."/>
            <person name="Luecker S."/>
            <person name="Lage O.M."/>
            <person name="Pohl T."/>
            <person name="Merkel B.J."/>
            <person name="Hornburger P."/>
            <person name="Mueller R.-W."/>
            <person name="Bruemmer F."/>
            <person name="Labrenz M."/>
            <person name="Spormann A.M."/>
            <person name="Op den Camp H."/>
            <person name="Overmann J."/>
            <person name="Amann R."/>
            <person name="Jetten M.S.M."/>
            <person name="Mascher T."/>
            <person name="Medema M.H."/>
            <person name="Devos D.P."/>
            <person name="Kaster A.-K."/>
            <person name="Ovreas L."/>
            <person name="Rohde M."/>
            <person name="Galperin M.Y."/>
            <person name="Jogler C."/>
        </authorList>
    </citation>
    <scope>NUCLEOTIDE SEQUENCE [LARGE SCALE GENOMIC DNA]</scope>
    <source>
        <strain evidence="13 14">Pla110</strain>
    </source>
</reference>
<evidence type="ECO:0000256" key="6">
    <source>
        <dbReference type="ARBA" id="ARBA00022801"/>
    </source>
</evidence>
<dbReference type="Proteomes" id="UP000317178">
    <property type="component" value="Chromosome"/>
</dbReference>
<evidence type="ECO:0000256" key="10">
    <source>
        <dbReference type="ARBA" id="ARBA00023136"/>
    </source>
</evidence>
<dbReference type="CDD" id="cd07328">
    <property type="entry name" value="M48_Ste24p_like"/>
    <property type="match status" value="1"/>
</dbReference>
<dbReference type="GO" id="GO:0006508">
    <property type="term" value="P:proteolysis"/>
    <property type="evidence" value="ECO:0007669"/>
    <property type="project" value="UniProtKB-KW"/>
</dbReference>
<dbReference type="GO" id="GO:0004222">
    <property type="term" value="F:metalloendopeptidase activity"/>
    <property type="evidence" value="ECO:0007669"/>
    <property type="project" value="InterPro"/>
</dbReference>
<dbReference type="InterPro" id="IPR050083">
    <property type="entry name" value="HtpX_protease"/>
</dbReference>
<feature type="domain" description="Peptidase M48" evidence="12">
    <location>
        <begin position="200"/>
        <end position="452"/>
    </location>
</feature>
<protein>
    <submittedName>
        <fullName evidence="13">Heat shock protein HtpX</fullName>
    </submittedName>
</protein>
<evidence type="ECO:0000256" key="8">
    <source>
        <dbReference type="ARBA" id="ARBA00022989"/>
    </source>
</evidence>
<sequence length="493" mass="55800">MNYVSGRDQTKSSTVEPVKTRACCHRCSRKLIIHGTPRSGAKLVCRTCRQKAEEEAAFKMLGETQVISASKTQPIPIAFRKTRPSKKAVRSQSLIKGLEKPFPKAKTRRRYLGTTIFVAMTMTLLPLIYVSMVSTIGYGLYRLAISKYLFEMLPVTLALPVYLTSILIVTSLIALMLKPIWAPPSRRKRQRALRPDQAPVLFRFVHSIAHVVNAPVPKSIHVVLEPNAAAHFRGGAKGFRENDLILTIGLPLLSTMNLSQFAGIIAHELGHFSQGGGMRLRCMVIAIHNWFAKMVLERDAFDDELNEMVQSDTYLMRTAARFFLTLTWLVRIQFWFLMISSKALYCLLSRQLEFDADSYEARLVGPEVFEESLKAMNKLQLSFEAVLNEILREASRARSTTYEFPENLPRLVTEHTKRMSPDLMEIVNHVVYEKQTSWLDSHPSDGERLEAVCNLGFDGQYKNSYPATVLVPNFDSIAKKMTGKSFTSLSAWL</sequence>
<dbReference type="EMBL" id="CP036281">
    <property type="protein sequence ID" value="QDU78339.1"/>
    <property type="molecule type" value="Genomic_DNA"/>
</dbReference>
<keyword evidence="7" id="KW-0862">Zinc</keyword>
<dbReference type="Pfam" id="PF01435">
    <property type="entry name" value="Peptidase_M48"/>
    <property type="match status" value="1"/>
</dbReference>
<dbReference type="OrthoDB" id="9789270at2"/>
<keyword evidence="9" id="KW-0482">Metalloprotease</keyword>
<dbReference type="InterPro" id="IPR001915">
    <property type="entry name" value="Peptidase_M48"/>
</dbReference>
<feature type="transmembrane region" description="Helical" evidence="11">
    <location>
        <begin position="318"/>
        <end position="338"/>
    </location>
</feature>
<evidence type="ECO:0000256" key="11">
    <source>
        <dbReference type="SAM" id="Phobius"/>
    </source>
</evidence>
<evidence type="ECO:0000256" key="5">
    <source>
        <dbReference type="ARBA" id="ARBA00022723"/>
    </source>
</evidence>
<evidence type="ECO:0000256" key="9">
    <source>
        <dbReference type="ARBA" id="ARBA00023049"/>
    </source>
</evidence>
<comment type="cofactor">
    <cofactor evidence="1">
        <name>Zn(2+)</name>
        <dbReference type="ChEBI" id="CHEBI:29105"/>
    </cofactor>
</comment>
<keyword evidence="5" id="KW-0479">Metal-binding</keyword>
<evidence type="ECO:0000256" key="7">
    <source>
        <dbReference type="ARBA" id="ARBA00022833"/>
    </source>
</evidence>
<keyword evidence="13" id="KW-0346">Stress response</keyword>
<organism evidence="13 14">
    <name type="scientific">Polystyrenella longa</name>
    <dbReference type="NCBI Taxonomy" id="2528007"/>
    <lineage>
        <taxon>Bacteria</taxon>
        <taxon>Pseudomonadati</taxon>
        <taxon>Planctomycetota</taxon>
        <taxon>Planctomycetia</taxon>
        <taxon>Planctomycetales</taxon>
        <taxon>Planctomycetaceae</taxon>
        <taxon>Polystyrenella</taxon>
    </lineage>
</organism>
<evidence type="ECO:0000256" key="2">
    <source>
        <dbReference type="ARBA" id="ARBA00022475"/>
    </source>
</evidence>
<evidence type="ECO:0000256" key="1">
    <source>
        <dbReference type="ARBA" id="ARBA00001947"/>
    </source>
</evidence>
<proteinExistence type="predicted"/>
<keyword evidence="4 11" id="KW-0812">Transmembrane</keyword>
<feature type="transmembrane region" description="Helical" evidence="11">
    <location>
        <begin position="161"/>
        <end position="181"/>
    </location>
</feature>
<evidence type="ECO:0000256" key="4">
    <source>
        <dbReference type="ARBA" id="ARBA00022692"/>
    </source>
</evidence>
<evidence type="ECO:0000313" key="14">
    <source>
        <dbReference type="Proteomes" id="UP000317178"/>
    </source>
</evidence>